<accession>A0A177EP72</accession>
<keyword evidence="2" id="KW-0503">Monooxygenase</keyword>
<keyword evidence="2" id="KW-0560">Oxidoreductase</keyword>
<dbReference type="GeneID" id="34607179"/>
<dbReference type="RefSeq" id="XP_022505737.1">
    <property type="nucleotide sequence ID" value="XM_022661952.1"/>
</dbReference>
<comment type="caution">
    <text evidence="2">The sequence shown here is derived from an EMBL/GenBank/DDBJ whole genome shotgun (WGS) entry which is preliminary data.</text>
</comment>
<dbReference type="Proteomes" id="UP000077002">
    <property type="component" value="Unassembled WGS sequence"/>
</dbReference>
<proteinExistence type="predicted"/>
<evidence type="ECO:0000313" key="3">
    <source>
        <dbReference type="Proteomes" id="UP000077002"/>
    </source>
</evidence>
<evidence type="ECO:0000313" key="2">
    <source>
        <dbReference type="EMBL" id="OAG33785.1"/>
    </source>
</evidence>
<dbReference type="OrthoDB" id="432234at2759"/>
<evidence type="ECO:0000256" key="1">
    <source>
        <dbReference type="SAM" id="MobiDB-lite"/>
    </source>
</evidence>
<dbReference type="AlphaFoldDB" id="A0A177EP72"/>
<dbReference type="EMBL" id="LVKK01000234">
    <property type="protein sequence ID" value="OAG33785.1"/>
    <property type="molecule type" value="Genomic_DNA"/>
</dbReference>
<feature type="region of interest" description="Disordered" evidence="1">
    <location>
        <begin position="82"/>
        <end position="102"/>
    </location>
</feature>
<sequence length="435" mass="49312">MLDPPLDPYDPDSPALTERDWQYIQDFHNALKPDKIEGDGTLVFLRQHHPGYRDIEIRTINLNTSPEDVPVDHRLLVQELEAETEQDLDNQDVPDVADEDEGVDTSIVPDLAATEAEIQRLQDIKLRPFAKPLVLNYYPRYKQEANPEDYAMLKVLLHVPLCDINELRRLDIDDGFETFTKGWDYWNSTRVRTLRLDFMGELPPEPEDDGLEDLNVDDNANVEGSWEELAKQLPHRDNGSKINNPANLVVHSCADPDALEAKQRQPYDHFVTHYQLELAGLQNKQLLINPDEETARCHGKASPIARVALAGVAAHAISGRTPHAQFKLPVQFVKGFDALSIQNLTALQNGELSHRLKEIFEDKSNTKFGGMNIVIAGDFWQLPAARTQFRITTACAITVHKAQDITNRLSIRMARDELRETVGENHIFGTFTPPR</sequence>
<name>A0A177EP72_9EURO</name>
<gene>
    <name evidence="2" type="ORF">AYO21_12122</name>
</gene>
<dbReference type="GO" id="GO:0004497">
    <property type="term" value="F:monooxygenase activity"/>
    <property type="evidence" value="ECO:0007669"/>
    <property type="project" value="UniProtKB-KW"/>
</dbReference>
<keyword evidence="3" id="KW-1185">Reference proteome</keyword>
<protein>
    <submittedName>
        <fullName evidence="2">Cyclohexanone monooxygenase, variant 2</fullName>
    </submittedName>
</protein>
<reference evidence="2 3" key="1">
    <citation type="submission" date="2016-03" db="EMBL/GenBank/DDBJ databases">
        <title>Draft genome sequence of the Fonsecaea monophora CBS 269.37.</title>
        <authorList>
            <person name="Bombassaro A."/>
            <person name="Vinicius W.A."/>
            <person name="De Hoog S."/>
            <person name="Sun J."/>
            <person name="Souza E.M."/>
            <person name="Raittz R.T."/>
            <person name="Costa F."/>
            <person name="Leao A.C."/>
            <person name="Tadra-Sfeir M.Z."/>
            <person name="Baura V."/>
            <person name="Balsanelli E."/>
            <person name="Pedrosa F.O."/>
            <person name="Moreno L.F."/>
            <person name="Steffens M.B."/>
            <person name="Xi L."/>
            <person name="Bocca A.L."/>
            <person name="Felipe M.S."/>
            <person name="Teixeira M."/>
            <person name="Telles Filho F.Q."/>
            <person name="Azevedo C.M."/>
            <person name="Gomes R."/>
            <person name="Vicente V.A."/>
        </authorList>
    </citation>
    <scope>NUCLEOTIDE SEQUENCE [LARGE SCALE GENOMIC DNA]</scope>
    <source>
        <strain evidence="2 3">CBS 269.37</strain>
    </source>
</reference>
<organism evidence="2 3">
    <name type="scientific">Fonsecaea monophora</name>
    <dbReference type="NCBI Taxonomy" id="254056"/>
    <lineage>
        <taxon>Eukaryota</taxon>
        <taxon>Fungi</taxon>
        <taxon>Dikarya</taxon>
        <taxon>Ascomycota</taxon>
        <taxon>Pezizomycotina</taxon>
        <taxon>Eurotiomycetes</taxon>
        <taxon>Chaetothyriomycetidae</taxon>
        <taxon>Chaetothyriales</taxon>
        <taxon>Herpotrichiellaceae</taxon>
        <taxon>Fonsecaea</taxon>
    </lineage>
</organism>